<evidence type="ECO:0000313" key="2">
    <source>
        <dbReference type="Proteomes" id="UP000250235"/>
    </source>
</evidence>
<proteinExistence type="predicted"/>
<dbReference type="Proteomes" id="UP000250235">
    <property type="component" value="Unassembled WGS sequence"/>
</dbReference>
<name>A0A2Z7CBM9_9LAMI</name>
<evidence type="ECO:0000313" key="1">
    <source>
        <dbReference type="EMBL" id="KZV41843.1"/>
    </source>
</evidence>
<sequence length="142" mass="15499">MNPAEARFSARFLKRCRLREFCWWLCVRVSAGCSAGVDVNAGQLFCSSKRKRRRFVVATGSPAAIATLRFDVATGTSREKRCIVLFLRLDTQLLVWYPVRSRLGKLARRHFENQPLVLASAGNPGSTAGRGFNPAGGAPGGG</sequence>
<reference evidence="1 2" key="1">
    <citation type="journal article" date="2015" name="Proc. Natl. Acad. Sci. U.S.A.">
        <title>The resurrection genome of Boea hygrometrica: A blueprint for survival of dehydration.</title>
        <authorList>
            <person name="Xiao L."/>
            <person name="Yang G."/>
            <person name="Zhang L."/>
            <person name="Yang X."/>
            <person name="Zhao S."/>
            <person name="Ji Z."/>
            <person name="Zhou Q."/>
            <person name="Hu M."/>
            <person name="Wang Y."/>
            <person name="Chen M."/>
            <person name="Xu Y."/>
            <person name="Jin H."/>
            <person name="Xiao X."/>
            <person name="Hu G."/>
            <person name="Bao F."/>
            <person name="Hu Y."/>
            <person name="Wan P."/>
            <person name="Li L."/>
            <person name="Deng X."/>
            <person name="Kuang T."/>
            <person name="Xiang C."/>
            <person name="Zhu J.K."/>
            <person name="Oliver M.J."/>
            <person name="He Y."/>
        </authorList>
    </citation>
    <scope>NUCLEOTIDE SEQUENCE [LARGE SCALE GENOMIC DNA]</scope>
    <source>
        <strain evidence="2">cv. XS01</strain>
    </source>
</reference>
<dbReference type="AlphaFoldDB" id="A0A2Z7CBM9"/>
<organism evidence="1 2">
    <name type="scientific">Dorcoceras hygrometricum</name>
    <dbReference type="NCBI Taxonomy" id="472368"/>
    <lineage>
        <taxon>Eukaryota</taxon>
        <taxon>Viridiplantae</taxon>
        <taxon>Streptophyta</taxon>
        <taxon>Embryophyta</taxon>
        <taxon>Tracheophyta</taxon>
        <taxon>Spermatophyta</taxon>
        <taxon>Magnoliopsida</taxon>
        <taxon>eudicotyledons</taxon>
        <taxon>Gunneridae</taxon>
        <taxon>Pentapetalae</taxon>
        <taxon>asterids</taxon>
        <taxon>lamiids</taxon>
        <taxon>Lamiales</taxon>
        <taxon>Gesneriaceae</taxon>
        <taxon>Didymocarpoideae</taxon>
        <taxon>Trichosporeae</taxon>
        <taxon>Loxocarpinae</taxon>
        <taxon>Dorcoceras</taxon>
    </lineage>
</organism>
<dbReference type="EMBL" id="KQ999357">
    <property type="protein sequence ID" value="KZV41843.1"/>
    <property type="molecule type" value="Genomic_DNA"/>
</dbReference>
<protein>
    <submittedName>
        <fullName evidence="1">Pentatricopeptide repeat-containing protein mitochondrial</fullName>
    </submittedName>
</protein>
<accession>A0A2Z7CBM9</accession>
<keyword evidence="2" id="KW-1185">Reference proteome</keyword>
<gene>
    <name evidence="1" type="ORF">F511_36269</name>
</gene>